<gene>
    <name evidence="1" type="ORF">LY90DRAFT_498441</name>
</gene>
<organism evidence="1 2">
    <name type="scientific">Neocallimastix californiae</name>
    <dbReference type="NCBI Taxonomy" id="1754190"/>
    <lineage>
        <taxon>Eukaryota</taxon>
        <taxon>Fungi</taxon>
        <taxon>Fungi incertae sedis</taxon>
        <taxon>Chytridiomycota</taxon>
        <taxon>Chytridiomycota incertae sedis</taxon>
        <taxon>Neocallimastigomycetes</taxon>
        <taxon>Neocallimastigales</taxon>
        <taxon>Neocallimastigaceae</taxon>
        <taxon>Neocallimastix</taxon>
    </lineage>
</organism>
<sequence length="146" mass="16688">MKLKDCYWYKKGDNNHNSGKDFGTRSSNNQNYFKDSHTTSNNQIPKTTLLAQDEPKYEKYEPEAKISNLHTREELQNLKVLYNTGLKINMIHPQLAKEMGIQIKDRPLTFTTATGKVLIPQVTKEFQIKVKLVKSNGMTLIQGGVS</sequence>
<evidence type="ECO:0000313" key="2">
    <source>
        <dbReference type="Proteomes" id="UP000193920"/>
    </source>
</evidence>
<dbReference type="AlphaFoldDB" id="A0A1Y2FTB8"/>
<comment type="caution">
    <text evidence="1">The sequence shown here is derived from an EMBL/GenBank/DDBJ whole genome shotgun (WGS) entry which is preliminary data.</text>
</comment>
<dbReference type="Proteomes" id="UP000193920">
    <property type="component" value="Unassembled WGS sequence"/>
</dbReference>
<name>A0A1Y2FTB8_9FUNG</name>
<accession>A0A1Y2FTB8</accession>
<proteinExistence type="predicted"/>
<keyword evidence="2" id="KW-1185">Reference proteome</keyword>
<protein>
    <submittedName>
        <fullName evidence="1">Uncharacterized protein</fullName>
    </submittedName>
</protein>
<dbReference type="EMBL" id="MCOG01000001">
    <property type="protein sequence ID" value="ORY87189.1"/>
    <property type="molecule type" value="Genomic_DNA"/>
</dbReference>
<reference evidence="1 2" key="1">
    <citation type="submission" date="2016-08" db="EMBL/GenBank/DDBJ databases">
        <title>A Parts List for Fungal Cellulosomes Revealed by Comparative Genomics.</title>
        <authorList>
            <consortium name="DOE Joint Genome Institute"/>
            <person name="Haitjema C.H."/>
            <person name="Gilmore S.P."/>
            <person name="Henske J.K."/>
            <person name="Solomon K.V."/>
            <person name="De Groot R."/>
            <person name="Kuo A."/>
            <person name="Mondo S.J."/>
            <person name="Salamov A.A."/>
            <person name="Labutti K."/>
            <person name="Zhao Z."/>
            <person name="Chiniquy J."/>
            <person name="Barry K."/>
            <person name="Brewer H.M."/>
            <person name="Purvine S.O."/>
            <person name="Wright A.T."/>
            <person name="Boxma B."/>
            <person name="Van Alen T."/>
            <person name="Hackstein J.H."/>
            <person name="Baker S.E."/>
            <person name="Grigoriev I.V."/>
            <person name="O'Malley M.A."/>
        </authorList>
    </citation>
    <scope>NUCLEOTIDE SEQUENCE [LARGE SCALE GENOMIC DNA]</scope>
    <source>
        <strain evidence="1 2">G1</strain>
    </source>
</reference>
<evidence type="ECO:0000313" key="1">
    <source>
        <dbReference type="EMBL" id="ORY87189.1"/>
    </source>
</evidence>